<evidence type="ECO:0000313" key="3">
    <source>
        <dbReference type="Proteomes" id="UP001159641"/>
    </source>
</evidence>
<dbReference type="Gene3D" id="3.30.710.10">
    <property type="entry name" value="Potassium Channel Kv1.1, Chain A"/>
    <property type="match status" value="1"/>
</dbReference>
<evidence type="ECO:0000259" key="1">
    <source>
        <dbReference type="Pfam" id="PF00651"/>
    </source>
</evidence>
<sequence length="71" mass="8332">MARCVESILEVRGKEEVAQRQEGWRGGEMSESRAKRVRIKEVDGWTLRMLIDYVYTAEIQVTEENVQVFKL</sequence>
<dbReference type="InterPro" id="IPR011333">
    <property type="entry name" value="SKP1/BTB/POZ_sf"/>
</dbReference>
<reference evidence="2 3" key="1">
    <citation type="submission" date="2022-11" db="EMBL/GenBank/DDBJ databases">
        <title>Whole genome sequence of Eschrichtius robustus ER-17-0199.</title>
        <authorList>
            <person name="Bruniche-Olsen A."/>
            <person name="Black A.N."/>
            <person name="Fields C.J."/>
            <person name="Walden K."/>
            <person name="Dewoody J.A."/>
        </authorList>
    </citation>
    <scope>NUCLEOTIDE SEQUENCE [LARGE SCALE GENOMIC DNA]</scope>
    <source>
        <strain evidence="2">ER-17-0199</strain>
        <tissue evidence="2">Blubber</tissue>
    </source>
</reference>
<protein>
    <recommendedName>
        <fullName evidence="1">BTB domain-containing protein</fullName>
    </recommendedName>
</protein>
<name>A0AB34HZ14_ESCRO</name>
<proteinExistence type="predicted"/>
<dbReference type="SUPFAM" id="SSF54695">
    <property type="entry name" value="POZ domain"/>
    <property type="match status" value="1"/>
</dbReference>
<gene>
    <name evidence="2" type="ORF">J1605_017977</name>
</gene>
<accession>A0AB34HZ14</accession>
<dbReference type="Pfam" id="PF00651">
    <property type="entry name" value="BTB"/>
    <property type="match status" value="1"/>
</dbReference>
<dbReference type="EMBL" id="JAIQCJ010000425">
    <property type="protein sequence ID" value="KAJ8796363.1"/>
    <property type="molecule type" value="Genomic_DNA"/>
</dbReference>
<dbReference type="InterPro" id="IPR000210">
    <property type="entry name" value="BTB/POZ_dom"/>
</dbReference>
<comment type="caution">
    <text evidence="2">The sequence shown here is derived from an EMBL/GenBank/DDBJ whole genome shotgun (WGS) entry which is preliminary data.</text>
</comment>
<dbReference type="Proteomes" id="UP001159641">
    <property type="component" value="Unassembled WGS sequence"/>
</dbReference>
<dbReference type="AlphaFoldDB" id="A0AB34HZ14"/>
<evidence type="ECO:0000313" key="2">
    <source>
        <dbReference type="EMBL" id="KAJ8796363.1"/>
    </source>
</evidence>
<feature type="domain" description="BTB" evidence="1">
    <location>
        <begin position="28"/>
        <end position="67"/>
    </location>
</feature>
<keyword evidence="3" id="KW-1185">Reference proteome</keyword>
<organism evidence="2 3">
    <name type="scientific">Eschrichtius robustus</name>
    <name type="common">California gray whale</name>
    <name type="synonym">Eschrichtius gibbosus</name>
    <dbReference type="NCBI Taxonomy" id="9764"/>
    <lineage>
        <taxon>Eukaryota</taxon>
        <taxon>Metazoa</taxon>
        <taxon>Chordata</taxon>
        <taxon>Craniata</taxon>
        <taxon>Vertebrata</taxon>
        <taxon>Euteleostomi</taxon>
        <taxon>Mammalia</taxon>
        <taxon>Eutheria</taxon>
        <taxon>Laurasiatheria</taxon>
        <taxon>Artiodactyla</taxon>
        <taxon>Whippomorpha</taxon>
        <taxon>Cetacea</taxon>
        <taxon>Mysticeti</taxon>
        <taxon>Eschrichtiidae</taxon>
        <taxon>Eschrichtius</taxon>
    </lineage>
</organism>